<dbReference type="GO" id="GO:0046872">
    <property type="term" value="F:metal ion binding"/>
    <property type="evidence" value="ECO:0007669"/>
    <property type="project" value="UniProtKB-KW"/>
</dbReference>
<comment type="cofactor">
    <cofactor evidence="2">
        <name>Co(2+)</name>
        <dbReference type="ChEBI" id="CHEBI:48828"/>
    </cofactor>
</comment>
<evidence type="ECO:0000256" key="9">
    <source>
        <dbReference type="ARBA" id="ARBA00022989"/>
    </source>
</evidence>
<dbReference type="EMBL" id="SELH01000026">
    <property type="protein sequence ID" value="TWP26077.1"/>
    <property type="molecule type" value="Genomic_DNA"/>
</dbReference>
<evidence type="ECO:0000256" key="6">
    <source>
        <dbReference type="ARBA" id="ARBA00022723"/>
    </source>
</evidence>
<gene>
    <name evidence="14" type="ORF">ETU09_10250</name>
</gene>
<dbReference type="GO" id="GO:0004222">
    <property type="term" value="F:metalloendopeptidase activity"/>
    <property type="evidence" value="ECO:0007669"/>
    <property type="project" value="TreeGrafter"/>
</dbReference>
<comment type="caution">
    <text evidence="14">The sequence shown here is derived from an EMBL/GenBank/DDBJ whole genome shotgun (WGS) entry which is preliminary data.</text>
</comment>
<evidence type="ECO:0000256" key="3">
    <source>
        <dbReference type="ARBA" id="ARBA00004479"/>
    </source>
</evidence>
<keyword evidence="8" id="KW-0378">Hydrolase</keyword>
<keyword evidence="6" id="KW-0479">Metal-binding</keyword>
<dbReference type="InterPro" id="IPR002816">
    <property type="entry name" value="TraB/PrgY/GumN_fam"/>
</dbReference>
<evidence type="ECO:0000313" key="14">
    <source>
        <dbReference type="EMBL" id="TWP26077.1"/>
    </source>
</evidence>
<keyword evidence="9" id="KW-1133">Transmembrane helix</keyword>
<dbReference type="GO" id="GO:0006508">
    <property type="term" value="P:proteolysis"/>
    <property type="evidence" value="ECO:0007669"/>
    <property type="project" value="UniProtKB-KW"/>
</dbReference>
<keyword evidence="12" id="KW-0325">Glycoprotein</keyword>
<dbReference type="RefSeq" id="WP_146293481.1">
    <property type="nucleotide sequence ID" value="NZ_SELH01000026.1"/>
</dbReference>
<dbReference type="GO" id="GO:0030178">
    <property type="term" value="P:negative regulation of Wnt signaling pathway"/>
    <property type="evidence" value="ECO:0007669"/>
    <property type="project" value="InterPro"/>
</dbReference>
<sequence>MKIFYKVIRLSILLVSTLLFSQKKYPSLLWEISGNGLKEKSYLYGTMHVSEKVAFNLSDDFYEKLFSVKQIALESDPELWLNEIYSKLNTDNFYQKNDYSYQSLYINNTSIDIYKQSLRAKDMLANGILYRRYPEMQNFQENTYIDMFIYRAAKKLNKKFVGLENIQESEDLVQKSEVSNGYINNSDIKNLKIKKLLKTKSLYELMFDAYRKQDLDLIDEISLATSTFKSRKYLLYIRNENMVKTMDSLMKRGSLFSAVGAAHLPGTYGIIEKLRNLGYTVQPITGLYTEKGRLKKEQLEHLVYNHKLKNYKSKTGLTIQSPEKFFNYSSSQDIDYLVSLDIPNGAFLSITKFNNYNFLKNNLSKVSLESIDSLLYENIPGKILDKKNISLDGFSGIELMSKIEQDEYISMQIFVTPLQTYIVSLFGSKPYQDKYKSKIFKSLKLDNYTSTFSNFEPKYGGYTITMPDYRVVTDTLYGHMNVIGYDNNTKSYYFMKSQVWENISSEKEIYELERIPYEIGKNLNAEIITTSINKENEIPYSESIIQWKNREKLYLKTMINSSYYHVAGIQTSNEDQKKDFFNSLIITDFKRFKKTEKFTNKTAGYSIIVPSESIKTKPKIDIEKSVNDSGDELDTSINIDNQEKNNNETMNEGDEQEQTSFILDNGQTLSILNYKYFPTSDSLSVEQVIKEYVDEQYPSDSCNHRKIEFLVHGITENKNNFSDYLLKEDTKAQAYRLRYFYENHRIYEIKYIVNAHKEFRNPSIEDIINNIQFLPLIEDQVNVDNVENLDVNKEPTEITSTQLVDNDEFFKFNDEFSFSDVNSYSLEQDSLLWKPDDFLDKKVLNQLKQFSNNSNKVEEFVLELNEQYLNQKLLEKVIKILDFHDNTKPEFYLNIFTKFKNNGNAQYLILQKIISLDKDKQLNKKIIDLINQNQPIPLSESAIPNLMNNLELYDQSEDYMLPTLLSLLGVEEYQNTLIEYLTRLSNDKKLKAYHIKKYRDFFYKESNKEIKRILSYDSGDNKNSSYLENNYSILKLKKYLEILSIFNDAEYNHLIKSIRETKNIGLIELLISLKDPIDLTKEEYLYVKRNAIPSKKMNESYKEKFGEDLFNPAKDLTAELAKKELMKNFFQSQTYDYEKIDSLAFKEEQNYSYEGKDYKIFYFTVYKNNIVSELDKNINAKEDVEEYQEYKEKNDIIQEVNIGMIAFDLMTSNKNNDTCYEENNQDGFTNESDYVWNSESDFMALTLFNSIDLYYKDLNEWEKLKDKFIDYLKSLSHPRSTSKFLDEVYTIEYPY</sequence>
<evidence type="ECO:0000256" key="12">
    <source>
        <dbReference type="ARBA" id="ARBA00023180"/>
    </source>
</evidence>
<evidence type="ECO:0000256" key="13">
    <source>
        <dbReference type="SAM" id="MobiDB-lite"/>
    </source>
</evidence>
<accession>A0A563D7K7</accession>
<dbReference type="PANTHER" id="PTHR31120:SF6">
    <property type="entry name" value="METALLOPROTEASE TIKI HOMOLOG"/>
    <property type="match status" value="1"/>
</dbReference>
<comment type="cofactor">
    <cofactor evidence="1">
        <name>Mn(2+)</name>
        <dbReference type="ChEBI" id="CHEBI:29035"/>
    </cofactor>
</comment>
<evidence type="ECO:0000256" key="8">
    <source>
        <dbReference type="ARBA" id="ARBA00022801"/>
    </source>
</evidence>
<evidence type="ECO:0000256" key="1">
    <source>
        <dbReference type="ARBA" id="ARBA00001936"/>
    </source>
</evidence>
<evidence type="ECO:0000256" key="2">
    <source>
        <dbReference type="ARBA" id="ARBA00001941"/>
    </source>
</evidence>
<dbReference type="PANTHER" id="PTHR31120">
    <property type="entry name" value="METALLOPROTEASE TIKI"/>
    <property type="match status" value="1"/>
</dbReference>
<dbReference type="Pfam" id="PF01963">
    <property type="entry name" value="TraB_PrgY_gumN"/>
    <property type="match status" value="1"/>
</dbReference>
<keyword evidence="7" id="KW-0732">Signal</keyword>
<evidence type="ECO:0000313" key="15">
    <source>
        <dbReference type="Proteomes" id="UP000319499"/>
    </source>
</evidence>
<dbReference type="InterPro" id="IPR040230">
    <property type="entry name" value="TIKI1/2-like"/>
</dbReference>
<evidence type="ECO:0000256" key="5">
    <source>
        <dbReference type="ARBA" id="ARBA00022692"/>
    </source>
</evidence>
<keyword evidence="15" id="KW-1185">Reference proteome</keyword>
<comment type="subcellular location">
    <subcellularLocation>
        <location evidence="3">Membrane</location>
        <topology evidence="3">Single-pass type I membrane protein</topology>
    </subcellularLocation>
</comment>
<proteinExistence type="predicted"/>
<keyword evidence="5" id="KW-0812">Transmembrane</keyword>
<evidence type="ECO:0000256" key="10">
    <source>
        <dbReference type="ARBA" id="ARBA00023049"/>
    </source>
</evidence>
<organism evidence="14 15">
    <name type="scientific">Apibacter muscae</name>
    <dbReference type="NCBI Taxonomy" id="2509004"/>
    <lineage>
        <taxon>Bacteria</taxon>
        <taxon>Pseudomonadati</taxon>
        <taxon>Bacteroidota</taxon>
        <taxon>Flavobacteriia</taxon>
        <taxon>Flavobacteriales</taxon>
        <taxon>Weeksellaceae</taxon>
        <taxon>Apibacter</taxon>
    </lineage>
</organism>
<dbReference type="CDD" id="cd14789">
    <property type="entry name" value="Tiki"/>
    <property type="match status" value="1"/>
</dbReference>
<name>A0A563D7K7_9FLAO</name>
<dbReference type="Proteomes" id="UP000319499">
    <property type="component" value="Unassembled WGS sequence"/>
</dbReference>
<reference evidence="14 15" key="1">
    <citation type="submission" date="2019-02" db="EMBL/GenBank/DDBJ databases">
        <title>Apibacter muscae sp. nov.: a novel member of the house fly microbiota.</title>
        <authorList>
            <person name="Park R."/>
        </authorList>
    </citation>
    <scope>NUCLEOTIDE SEQUENCE [LARGE SCALE GENOMIC DNA]</scope>
    <source>
        <strain evidence="14 15">AL1</strain>
    </source>
</reference>
<evidence type="ECO:0000256" key="11">
    <source>
        <dbReference type="ARBA" id="ARBA00023136"/>
    </source>
</evidence>
<protein>
    <submittedName>
        <fullName evidence="14">TraB/GumN family protein</fullName>
    </submittedName>
</protein>
<evidence type="ECO:0000256" key="4">
    <source>
        <dbReference type="ARBA" id="ARBA00022670"/>
    </source>
</evidence>
<keyword evidence="10" id="KW-0482">Metalloprotease</keyword>
<dbReference type="OrthoDB" id="9798714at2"/>
<feature type="region of interest" description="Disordered" evidence="13">
    <location>
        <begin position="625"/>
        <end position="657"/>
    </location>
</feature>
<evidence type="ECO:0000256" key="7">
    <source>
        <dbReference type="ARBA" id="ARBA00022729"/>
    </source>
</evidence>
<keyword evidence="11" id="KW-0472">Membrane</keyword>
<dbReference type="GO" id="GO:0016020">
    <property type="term" value="C:membrane"/>
    <property type="evidence" value="ECO:0007669"/>
    <property type="project" value="UniProtKB-SubCell"/>
</dbReference>
<keyword evidence="4" id="KW-0645">Protease</keyword>